<sequence>MAPIMSESRELSNVLADIQTFSVDSVLKDASARADLLYLAKRLTTVLESPVNRATDLVFKPYTSIAARIAIDLGLFFHICSAPASITAKELSSVTKAESLLISRVLRLLASVGFVDETGEDQWAGNDTTRAMATPPIAAGHRFVYDVLVSSAIKAPKFLRETNYKVPEEPKDGFIQYAHQTKLHAFEYLQSIPPLLHDFHLFMGNTMGAREYWHDWYDVEGKLLADFDPSKSQAILVDIGGGKGHDVKSFYSAFMAKSKEEQGKLVLQDLPHIIDAIPDNELPPAVIKMSHDFFEEQTVKGARGYFLHHILHDWPDKYCHQILGCLKKAMIPGYSKLLIHELILPNTGAVEIQARFDLVMMTLGGGAERSRTQWIKLLEDSGFCNIELHEHLDHDGIIEAEVS</sequence>
<name>A0A9P4P6D7_9PLEO</name>
<dbReference type="InterPro" id="IPR001077">
    <property type="entry name" value="COMT_C"/>
</dbReference>
<dbReference type="PANTHER" id="PTHR43712:SF1">
    <property type="entry name" value="HYPOTHETICAL O-METHYLTRANSFERASE (EUROFUNG)-RELATED"/>
    <property type="match status" value="1"/>
</dbReference>
<keyword evidence="1" id="KW-0489">Methyltransferase</keyword>
<dbReference type="InterPro" id="IPR016461">
    <property type="entry name" value="COMT-like"/>
</dbReference>
<dbReference type="InterPro" id="IPR029063">
    <property type="entry name" value="SAM-dependent_MTases_sf"/>
</dbReference>
<dbReference type="AlphaFoldDB" id="A0A9P4P6D7"/>
<feature type="domain" description="O-methyltransferase C-terminal" evidence="5">
    <location>
        <begin position="220"/>
        <end position="383"/>
    </location>
</feature>
<dbReference type="PIRSF" id="PIRSF005739">
    <property type="entry name" value="O-mtase"/>
    <property type="match status" value="1"/>
</dbReference>
<dbReference type="InterPro" id="IPR036390">
    <property type="entry name" value="WH_DNA-bd_sf"/>
</dbReference>
<dbReference type="OrthoDB" id="1535081at2759"/>
<keyword evidence="2" id="KW-0808">Transferase</keyword>
<dbReference type="Gene3D" id="3.40.50.150">
    <property type="entry name" value="Vaccinia Virus protein VP39"/>
    <property type="match status" value="1"/>
</dbReference>
<evidence type="ECO:0000256" key="1">
    <source>
        <dbReference type="ARBA" id="ARBA00022603"/>
    </source>
</evidence>
<evidence type="ECO:0000313" key="7">
    <source>
        <dbReference type="Proteomes" id="UP000799764"/>
    </source>
</evidence>
<dbReference type="SUPFAM" id="SSF46785">
    <property type="entry name" value="Winged helix' DNA-binding domain"/>
    <property type="match status" value="1"/>
</dbReference>
<dbReference type="EMBL" id="MU001512">
    <property type="protein sequence ID" value="KAF2438301.1"/>
    <property type="molecule type" value="Genomic_DNA"/>
</dbReference>
<organism evidence="6 7">
    <name type="scientific">Karstenula rhodostoma CBS 690.94</name>
    <dbReference type="NCBI Taxonomy" id="1392251"/>
    <lineage>
        <taxon>Eukaryota</taxon>
        <taxon>Fungi</taxon>
        <taxon>Dikarya</taxon>
        <taxon>Ascomycota</taxon>
        <taxon>Pezizomycotina</taxon>
        <taxon>Dothideomycetes</taxon>
        <taxon>Pleosporomycetidae</taxon>
        <taxon>Pleosporales</taxon>
        <taxon>Massarineae</taxon>
        <taxon>Didymosphaeriaceae</taxon>
        <taxon>Karstenula</taxon>
    </lineage>
</organism>
<feature type="active site" description="Proton acceptor" evidence="4">
    <location>
        <position position="312"/>
    </location>
</feature>
<reference evidence="6" key="1">
    <citation type="journal article" date="2020" name="Stud. Mycol.">
        <title>101 Dothideomycetes genomes: a test case for predicting lifestyles and emergence of pathogens.</title>
        <authorList>
            <person name="Haridas S."/>
            <person name="Albert R."/>
            <person name="Binder M."/>
            <person name="Bloem J."/>
            <person name="Labutti K."/>
            <person name="Salamov A."/>
            <person name="Andreopoulos B."/>
            <person name="Baker S."/>
            <person name="Barry K."/>
            <person name="Bills G."/>
            <person name="Bluhm B."/>
            <person name="Cannon C."/>
            <person name="Castanera R."/>
            <person name="Culley D."/>
            <person name="Daum C."/>
            <person name="Ezra D."/>
            <person name="Gonzalez J."/>
            <person name="Henrissat B."/>
            <person name="Kuo A."/>
            <person name="Liang C."/>
            <person name="Lipzen A."/>
            <person name="Lutzoni F."/>
            <person name="Magnuson J."/>
            <person name="Mondo S."/>
            <person name="Nolan M."/>
            <person name="Ohm R."/>
            <person name="Pangilinan J."/>
            <person name="Park H.-J."/>
            <person name="Ramirez L."/>
            <person name="Alfaro M."/>
            <person name="Sun H."/>
            <person name="Tritt A."/>
            <person name="Yoshinaga Y."/>
            <person name="Zwiers L.-H."/>
            <person name="Turgeon B."/>
            <person name="Goodwin S."/>
            <person name="Spatafora J."/>
            <person name="Crous P."/>
            <person name="Grigoriev I."/>
        </authorList>
    </citation>
    <scope>NUCLEOTIDE SEQUENCE</scope>
    <source>
        <strain evidence="6">CBS 690.94</strain>
    </source>
</reference>
<comment type="caution">
    <text evidence="6">The sequence shown here is derived from an EMBL/GenBank/DDBJ whole genome shotgun (WGS) entry which is preliminary data.</text>
</comment>
<dbReference type="PANTHER" id="PTHR43712">
    <property type="entry name" value="PUTATIVE (AFU_ORTHOLOGUE AFUA_4G14580)-RELATED"/>
    <property type="match status" value="1"/>
</dbReference>
<dbReference type="Pfam" id="PF00891">
    <property type="entry name" value="Methyltransf_2"/>
    <property type="match status" value="1"/>
</dbReference>
<keyword evidence="7" id="KW-1185">Reference proteome</keyword>
<dbReference type="Proteomes" id="UP000799764">
    <property type="component" value="Unassembled WGS sequence"/>
</dbReference>
<dbReference type="GO" id="GO:0008171">
    <property type="term" value="F:O-methyltransferase activity"/>
    <property type="evidence" value="ECO:0007669"/>
    <property type="project" value="InterPro"/>
</dbReference>
<evidence type="ECO:0000256" key="4">
    <source>
        <dbReference type="PIRSR" id="PIRSR005739-1"/>
    </source>
</evidence>
<dbReference type="PROSITE" id="PS51683">
    <property type="entry name" value="SAM_OMT_II"/>
    <property type="match status" value="1"/>
</dbReference>
<dbReference type="InterPro" id="IPR036388">
    <property type="entry name" value="WH-like_DNA-bd_sf"/>
</dbReference>
<evidence type="ECO:0000259" key="5">
    <source>
        <dbReference type="Pfam" id="PF00891"/>
    </source>
</evidence>
<protein>
    <submittedName>
        <fullName evidence="6">Sterigmatocystin 8-O-methyltransferase</fullName>
    </submittedName>
</protein>
<dbReference type="GO" id="GO:0032259">
    <property type="term" value="P:methylation"/>
    <property type="evidence" value="ECO:0007669"/>
    <property type="project" value="UniProtKB-KW"/>
</dbReference>
<accession>A0A9P4P6D7</accession>
<evidence type="ECO:0000313" key="6">
    <source>
        <dbReference type="EMBL" id="KAF2438301.1"/>
    </source>
</evidence>
<keyword evidence="3" id="KW-0949">S-adenosyl-L-methionine</keyword>
<dbReference type="Gene3D" id="1.10.10.10">
    <property type="entry name" value="Winged helix-like DNA-binding domain superfamily/Winged helix DNA-binding domain"/>
    <property type="match status" value="1"/>
</dbReference>
<gene>
    <name evidence="6" type="ORF">P171DRAFT_467071</name>
</gene>
<evidence type="ECO:0000256" key="2">
    <source>
        <dbReference type="ARBA" id="ARBA00022679"/>
    </source>
</evidence>
<evidence type="ECO:0000256" key="3">
    <source>
        <dbReference type="ARBA" id="ARBA00022691"/>
    </source>
</evidence>
<dbReference type="SUPFAM" id="SSF53335">
    <property type="entry name" value="S-adenosyl-L-methionine-dependent methyltransferases"/>
    <property type="match status" value="1"/>
</dbReference>
<proteinExistence type="predicted"/>